<dbReference type="OrthoDB" id="9769353at2"/>
<dbReference type="InterPro" id="IPR038109">
    <property type="entry name" value="DNA_bind_recomb_sf"/>
</dbReference>
<evidence type="ECO:0000313" key="3">
    <source>
        <dbReference type="EMBL" id="SHH20514.1"/>
    </source>
</evidence>
<dbReference type="GO" id="GO:0003677">
    <property type="term" value="F:DNA binding"/>
    <property type="evidence" value="ECO:0007669"/>
    <property type="project" value="InterPro"/>
</dbReference>
<proteinExistence type="predicted"/>
<dbReference type="EMBL" id="FQWX01000026">
    <property type="protein sequence ID" value="SHH20514.1"/>
    <property type="molecule type" value="Genomic_DNA"/>
</dbReference>
<organism evidence="3 4">
    <name type="scientific">Asaccharospora irregularis DSM 2635</name>
    <dbReference type="NCBI Taxonomy" id="1121321"/>
    <lineage>
        <taxon>Bacteria</taxon>
        <taxon>Bacillati</taxon>
        <taxon>Bacillota</taxon>
        <taxon>Clostridia</taxon>
        <taxon>Peptostreptococcales</taxon>
        <taxon>Peptostreptococcaceae</taxon>
        <taxon>Asaccharospora</taxon>
    </lineage>
</organism>
<dbReference type="GO" id="GO:0000150">
    <property type="term" value="F:DNA strand exchange activity"/>
    <property type="evidence" value="ECO:0007669"/>
    <property type="project" value="InterPro"/>
</dbReference>
<sequence length="520" mass="59278">MKKITKIGVNETLIQKKKLKVAAYCRVSTASDEQLISLEAQKAHYENYIRSNDEWEYVGLYYDEGITGTKKDVRAGLLSMIADCEDGKIEFIITKSISRFARNTTDCLEMVRKLTDLGISIYFEKENINTGSMESELMLSILSSLAESESVSISENSKWSVQKRFQNGTFIIAYPPYGYDNDNGTMVIVPEQAEVVKEIFASCLAGKGTHAIAKELNARGLKTKKNGKWGAGAVNAILTNEKYTGDVIFQKTYSDSSFNRHRNYGERDRFLCENHHEPIISREDFDRVRAVLDQRAMEKGNGTDTYRYQNRYCFSGKIKCGECGGTFKRRQHYKPSGDYVAWTCGTHLESKKDCSMLYISDEGIKFAFLTMMNKLVYGHNAILKPLLRTLRGMDDKDRLLRIQKLECQMEENTDKKQTLTSLMAAGFLEPAVFNKENNVLVVEEQRLRSEKEQLLNSVGGDKVKVKELQRLMSFTTKGEILTEFEDEIFLAFVDSITVESRKKIIFHLKCGLNLAERLVM</sequence>
<evidence type="ECO:0000259" key="1">
    <source>
        <dbReference type="PROSITE" id="PS51736"/>
    </source>
</evidence>
<keyword evidence="4" id="KW-1185">Reference proteome</keyword>
<dbReference type="CDD" id="cd00338">
    <property type="entry name" value="Ser_Recombinase"/>
    <property type="match status" value="1"/>
</dbReference>
<dbReference type="AlphaFoldDB" id="A0A1M5R2C8"/>
<dbReference type="Pfam" id="PF07508">
    <property type="entry name" value="Recombinase"/>
    <property type="match status" value="1"/>
</dbReference>
<protein>
    <submittedName>
        <fullName evidence="3">Site-specific DNA recombinase</fullName>
    </submittedName>
</protein>
<dbReference type="SUPFAM" id="SSF53041">
    <property type="entry name" value="Resolvase-like"/>
    <property type="match status" value="1"/>
</dbReference>
<dbReference type="InterPro" id="IPR036162">
    <property type="entry name" value="Resolvase-like_N_sf"/>
</dbReference>
<evidence type="ECO:0000259" key="2">
    <source>
        <dbReference type="PROSITE" id="PS51737"/>
    </source>
</evidence>
<dbReference type="Gene3D" id="3.90.1750.20">
    <property type="entry name" value="Putative Large Serine Recombinase, Chain B, Domain 2"/>
    <property type="match status" value="1"/>
</dbReference>
<dbReference type="InterPro" id="IPR025827">
    <property type="entry name" value="Zn_ribbon_recom_dom"/>
</dbReference>
<gene>
    <name evidence="3" type="ORF">SAMN04488530_12619</name>
</gene>
<accession>A0A1M5R2C8</accession>
<dbReference type="SMART" id="SM00857">
    <property type="entry name" value="Resolvase"/>
    <property type="match status" value="1"/>
</dbReference>
<dbReference type="FunFam" id="3.90.1750.20:FF:000007">
    <property type="entry name" value="Site-specific recombinase"/>
    <property type="match status" value="1"/>
</dbReference>
<dbReference type="Proteomes" id="UP000243255">
    <property type="component" value="Unassembled WGS sequence"/>
</dbReference>
<feature type="domain" description="Recombinase" evidence="2">
    <location>
        <begin position="176"/>
        <end position="298"/>
    </location>
</feature>
<dbReference type="Gene3D" id="3.40.50.1390">
    <property type="entry name" value="Resolvase, N-terminal catalytic domain"/>
    <property type="match status" value="1"/>
</dbReference>
<dbReference type="InterPro" id="IPR006119">
    <property type="entry name" value="Resolv_N"/>
</dbReference>
<dbReference type="RefSeq" id="WP_073126826.1">
    <property type="nucleotide sequence ID" value="NZ_BAABCH010000090.1"/>
</dbReference>
<reference evidence="4" key="1">
    <citation type="submission" date="2016-11" db="EMBL/GenBank/DDBJ databases">
        <authorList>
            <person name="Varghese N."/>
            <person name="Submissions S."/>
        </authorList>
    </citation>
    <scope>NUCLEOTIDE SEQUENCE [LARGE SCALE GENOMIC DNA]</scope>
    <source>
        <strain evidence="4">DSM 2635</strain>
    </source>
</reference>
<dbReference type="InterPro" id="IPR011109">
    <property type="entry name" value="DNA_bind_recombinase_dom"/>
</dbReference>
<dbReference type="PANTHER" id="PTHR30461">
    <property type="entry name" value="DNA-INVERTASE FROM LAMBDOID PROPHAGE"/>
    <property type="match status" value="1"/>
</dbReference>
<feature type="domain" description="Resolvase/invertase-type recombinase catalytic" evidence="1">
    <location>
        <begin position="20"/>
        <end position="168"/>
    </location>
</feature>
<dbReference type="InterPro" id="IPR050639">
    <property type="entry name" value="SSR_resolvase"/>
</dbReference>
<dbReference type="PANTHER" id="PTHR30461:SF23">
    <property type="entry name" value="DNA RECOMBINASE-RELATED"/>
    <property type="match status" value="1"/>
</dbReference>
<dbReference type="STRING" id="1121321.SAMN04488530_12619"/>
<dbReference type="Pfam" id="PF13408">
    <property type="entry name" value="Zn_ribbon_recom"/>
    <property type="match status" value="1"/>
</dbReference>
<name>A0A1M5R2C8_9FIRM</name>
<evidence type="ECO:0000313" key="4">
    <source>
        <dbReference type="Proteomes" id="UP000243255"/>
    </source>
</evidence>
<dbReference type="PROSITE" id="PS51736">
    <property type="entry name" value="RECOMBINASES_3"/>
    <property type="match status" value="1"/>
</dbReference>
<dbReference type="Pfam" id="PF00239">
    <property type="entry name" value="Resolvase"/>
    <property type="match status" value="1"/>
</dbReference>
<dbReference type="PROSITE" id="PS51737">
    <property type="entry name" value="RECOMBINASE_DNA_BIND"/>
    <property type="match status" value="1"/>
</dbReference>